<evidence type="ECO:0000256" key="7">
    <source>
        <dbReference type="ARBA" id="ARBA00023268"/>
    </source>
</evidence>
<dbReference type="Gene3D" id="1.10.340.30">
    <property type="entry name" value="Hypothetical protein, domain 2"/>
    <property type="match status" value="1"/>
</dbReference>
<dbReference type="GO" id="GO:0003684">
    <property type="term" value="F:damaged DNA binding"/>
    <property type="evidence" value="ECO:0007669"/>
    <property type="project" value="InterPro"/>
</dbReference>
<dbReference type="InterPro" id="IPR023170">
    <property type="entry name" value="HhH_base_excis_C"/>
</dbReference>
<dbReference type="InterPro" id="IPR003265">
    <property type="entry name" value="HhH-GPD_domain"/>
</dbReference>
<comment type="similarity">
    <text evidence="1">Belongs to the type-1 OGG1 family.</text>
</comment>
<evidence type="ECO:0000256" key="2">
    <source>
        <dbReference type="ARBA" id="ARBA00012720"/>
    </source>
</evidence>
<dbReference type="GO" id="GO:0050482">
    <property type="term" value="P:arachidonate secretion"/>
    <property type="evidence" value="ECO:0007669"/>
    <property type="project" value="InterPro"/>
</dbReference>
<evidence type="ECO:0000256" key="8">
    <source>
        <dbReference type="ARBA" id="ARBA00023295"/>
    </source>
</evidence>
<feature type="domain" description="HhH-GPD" evidence="11">
    <location>
        <begin position="405"/>
        <end position="541"/>
    </location>
</feature>
<dbReference type="PANTHER" id="PTHR10242:SF2">
    <property type="entry name" value="N-GLYCOSYLASE_DNA LYASE"/>
    <property type="match status" value="1"/>
</dbReference>
<dbReference type="SUPFAM" id="SSF55945">
    <property type="entry name" value="TATA-box binding protein-like"/>
    <property type="match status" value="1"/>
</dbReference>
<dbReference type="AlphaFoldDB" id="A0A2A3ES55"/>
<evidence type="ECO:0000313" key="13">
    <source>
        <dbReference type="Proteomes" id="UP000242457"/>
    </source>
</evidence>
<dbReference type="GO" id="GO:0006289">
    <property type="term" value="P:nucleotide-excision repair"/>
    <property type="evidence" value="ECO:0007669"/>
    <property type="project" value="InterPro"/>
</dbReference>
<dbReference type="Pfam" id="PF05826">
    <property type="entry name" value="Phospholip_A2_2"/>
    <property type="match status" value="1"/>
</dbReference>
<dbReference type="Pfam" id="PF00730">
    <property type="entry name" value="HhH-GPD"/>
    <property type="match status" value="1"/>
</dbReference>
<dbReference type="InterPro" id="IPR011257">
    <property type="entry name" value="DNA_glycosylase"/>
</dbReference>
<keyword evidence="7" id="KW-0511">Multifunctional enzyme</keyword>
<comment type="catalytic activity">
    <reaction evidence="9">
        <text>2'-deoxyribonucleotide-(2'-deoxyribose 5'-phosphate)-2'-deoxyribonucleotide-DNA = a 3'-end 2'-deoxyribonucleotide-(2,3-dehydro-2,3-deoxyribose 5'-phosphate)-DNA + a 5'-end 5'-phospho-2'-deoxyribonucleoside-DNA + H(+)</text>
        <dbReference type="Rhea" id="RHEA:66592"/>
        <dbReference type="Rhea" id="RHEA-COMP:13180"/>
        <dbReference type="Rhea" id="RHEA-COMP:16897"/>
        <dbReference type="Rhea" id="RHEA-COMP:17067"/>
        <dbReference type="ChEBI" id="CHEBI:15378"/>
        <dbReference type="ChEBI" id="CHEBI:136412"/>
        <dbReference type="ChEBI" id="CHEBI:157695"/>
        <dbReference type="ChEBI" id="CHEBI:167181"/>
        <dbReference type="EC" id="4.2.99.18"/>
    </reaction>
</comment>
<dbReference type="Gene3D" id="1.10.1670.10">
    <property type="entry name" value="Helix-hairpin-Helix base-excision DNA repair enzymes (C-terminal)"/>
    <property type="match status" value="2"/>
</dbReference>
<dbReference type="GO" id="GO:0140078">
    <property type="term" value="F:class I DNA-(apurinic or apyrimidinic site) endonuclease activity"/>
    <property type="evidence" value="ECO:0007669"/>
    <property type="project" value="UniProtKB-EC"/>
</dbReference>
<evidence type="ECO:0000256" key="1">
    <source>
        <dbReference type="ARBA" id="ARBA00010679"/>
    </source>
</evidence>
<dbReference type="CDD" id="cd00056">
    <property type="entry name" value="ENDO3c"/>
    <property type="match status" value="1"/>
</dbReference>
<proteinExistence type="inferred from homology"/>
<dbReference type="GO" id="GO:0004623">
    <property type="term" value="F:phospholipase A2 activity"/>
    <property type="evidence" value="ECO:0007669"/>
    <property type="project" value="InterPro"/>
</dbReference>
<evidence type="ECO:0000256" key="6">
    <source>
        <dbReference type="ARBA" id="ARBA00023239"/>
    </source>
</evidence>
<keyword evidence="5" id="KW-0234">DNA repair</keyword>
<name>A0A2A3ES55_APICC</name>
<keyword evidence="3" id="KW-0227">DNA damage</keyword>
<keyword evidence="8" id="KW-0326">Glycosidase</keyword>
<keyword evidence="13" id="KW-1185">Reference proteome</keyword>
<evidence type="ECO:0000256" key="3">
    <source>
        <dbReference type="ARBA" id="ARBA00022763"/>
    </source>
</evidence>
<dbReference type="GO" id="GO:0034039">
    <property type="term" value="F:8-oxo-7,8-dihydroguanine DNA N-glycosylase activity"/>
    <property type="evidence" value="ECO:0007669"/>
    <property type="project" value="TreeGrafter"/>
</dbReference>
<dbReference type="OrthoDB" id="238681at2759"/>
<dbReference type="PANTHER" id="PTHR10242">
    <property type="entry name" value="8-OXOGUANINE DNA GLYCOSYLASE"/>
    <property type="match status" value="1"/>
</dbReference>
<evidence type="ECO:0000256" key="9">
    <source>
        <dbReference type="ARBA" id="ARBA00044632"/>
    </source>
</evidence>
<dbReference type="SUPFAM" id="SSF48619">
    <property type="entry name" value="Phospholipase A2, PLA2"/>
    <property type="match status" value="1"/>
</dbReference>
<sequence>MLPALGLLLVLTDAGAVHQQSNLLLSYANTSFGFPGTTSNRGISVTRILQDGELERVIRLPGICAKETIVNWGYTDVALRQVWIQKTGRKLQLIYEGGTLTDCMDDILTDSDERSCTSSTHLDDDYDDEISVELFEVDGQEDALRIPQDLSWLSSVSNLRHRCTHVRNRARNQLISQHRRRKYSKFLNGTNSGHHQRRGKSRSRRDLLMIPGTQWCGRGHRATKYTNLGGFGTADACCRRHDTACPFFIPAFETRYGFFNWEKIKINSLRSIRQLKMKMYENEVKIKHGEIVCSSSELDLGVTLKSGQSFRWFCHNNGYRGVFDGCVWTLTQNNTHLSYIVQGPLIDSKNYDEILSEYFRLNECLTDLCKRWTAIDQHFKKSLNKINGVRILNQNVVENVFSFICSSNNNIQRISRMVEKLCTLFGEKICSIEGKNYYNFPSIEALANKNVENILKIEKFGYRAKYIANAAKCLIELARKQLITLPGIGPKVADSKTNYLPHLKQYKTVTPKIHEEIGNYLRELWGPLAGWAQALVFCAKINDIVTTSNYKYKNNTNNKSFHHYNLKNLKK</sequence>
<dbReference type="InterPro" id="IPR036444">
    <property type="entry name" value="PLipase_A2_dom_sf"/>
</dbReference>
<protein>
    <recommendedName>
        <fullName evidence="2">DNA-(apurinic or apyrimidinic site) lyase</fullName>
        <ecNumber evidence="2">4.2.99.18</ecNumber>
    </recommendedName>
</protein>
<keyword evidence="6 12" id="KW-0456">Lyase</keyword>
<dbReference type="Proteomes" id="UP000242457">
    <property type="component" value="Unassembled WGS sequence"/>
</dbReference>
<dbReference type="SMART" id="SM00478">
    <property type="entry name" value="ENDO3c"/>
    <property type="match status" value="1"/>
</dbReference>
<dbReference type="STRING" id="94128.A0A2A3ES55"/>
<dbReference type="Pfam" id="PF07934">
    <property type="entry name" value="OGG_N"/>
    <property type="match status" value="1"/>
</dbReference>
<feature type="chain" id="PRO_5013059468" description="DNA-(apurinic or apyrimidinic site) lyase" evidence="10">
    <location>
        <begin position="20"/>
        <end position="571"/>
    </location>
</feature>
<organism evidence="12 13">
    <name type="scientific">Apis cerana cerana</name>
    <name type="common">Oriental honeybee</name>
    <dbReference type="NCBI Taxonomy" id="94128"/>
    <lineage>
        <taxon>Eukaryota</taxon>
        <taxon>Metazoa</taxon>
        <taxon>Ecdysozoa</taxon>
        <taxon>Arthropoda</taxon>
        <taxon>Hexapoda</taxon>
        <taxon>Insecta</taxon>
        <taxon>Pterygota</taxon>
        <taxon>Neoptera</taxon>
        <taxon>Endopterygota</taxon>
        <taxon>Hymenoptera</taxon>
        <taxon>Apocrita</taxon>
        <taxon>Aculeata</taxon>
        <taxon>Apoidea</taxon>
        <taxon>Anthophila</taxon>
        <taxon>Apidae</taxon>
        <taxon>Apis</taxon>
    </lineage>
</organism>
<evidence type="ECO:0000256" key="10">
    <source>
        <dbReference type="SAM" id="SignalP"/>
    </source>
</evidence>
<evidence type="ECO:0000313" key="12">
    <source>
        <dbReference type="EMBL" id="PBC33959.1"/>
    </source>
</evidence>
<dbReference type="InterPro" id="IPR052054">
    <property type="entry name" value="Oxidative_DNA_repair_enzyme"/>
</dbReference>
<keyword evidence="4" id="KW-0378">Hydrolase</keyword>
<evidence type="ECO:0000256" key="4">
    <source>
        <dbReference type="ARBA" id="ARBA00022801"/>
    </source>
</evidence>
<dbReference type="Gene3D" id="1.20.90.10">
    <property type="entry name" value="Phospholipase A2 domain"/>
    <property type="match status" value="1"/>
</dbReference>
<dbReference type="GO" id="GO:0006644">
    <property type="term" value="P:phospholipid metabolic process"/>
    <property type="evidence" value="ECO:0007669"/>
    <property type="project" value="InterPro"/>
</dbReference>
<dbReference type="EC" id="4.2.99.18" evidence="2"/>
<feature type="signal peptide" evidence="10">
    <location>
        <begin position="1"/>
        <end position="19"/>
    </location>
</feature>
<dbReference type="GO" id="GO:0005634">
    <property type="term" value="C:nucleus"/>
    <property type="evidence" value="ECO:0007669"/>
    <property type="project" value="TreeGrafter"/>
</dbReference>
<dbReference type="InterPro" id="IPR012904">
    <property type="entry name" value="OGG_N"/>
</dbReference>
<accession>A0A2A3ES55</accession>
<dbReference type="GO" id="GO:0006285">
    <property type="term" value="P:base-excision repair, AP site formation"/>
    <property type="evidence" value="ECO:0007669"/>
    <property type="project" value="TreeGrafter"/>
</dbReference>
<dbReference type="EMBL" id="KZ288194">
    <property type="protein sequence ID" value="PBC33959.1"/>
    <property type="molecule type" value="Genomic_DNA"/>
</dbReference>
<dbReference type="SUPFAM" id="SSF48150">
    <property type="entry name" value="DNA-glycosylase"/>
    <property type="match status" value="1"/>
</dbReference>
<evidence type="ECO:0000259" key="11">
    <source>
        <dbReference type="SMART" id="SM00478"/>
    </source>
</evidence>
<evidence type="ECO:0000256" key="5">
    <source>
        <dbReference type="ARBA" id="ARBA00023204"/>
    </source>
</evidence>
<dbReference type="InterPro" id="IPR016090">
    <property type="entry name" value="PLA2-like_dom"/>
</dbReference>
<keyword evidence="10" id="KW-0732">Signal</keyword>
<gene>
    <name evidence="12" type="ORF">APICC_08187</name>
</gene>
<reference evidence="12 13" key="1">
    <citation type="submission" date="2014-07" db="EMBL/GenBank/DDBJ databases">
        <title>Genomic and transcriptomic analysis on Apis cerana provide comprehensive insights into honey bee biology.</title>
        <authorList>
            <person name="Diao Q."/>
            <person name="Sun L."/>
            <person name="Zheng H."/>
            <person name="Zheng H."/>
            <person name="Xu S."/>
            <person name="Wang S."/>
            <person name="Zeng Z."/>
            <person name="Hu F."/>
            <person name="Su S."/>
            <person name="Wu J."/>
        </authorList>
    </citation>
    <scope>NUCLEOTIDE SEQUENCE [LARGE SCALE GENOMIC DNA]</scope>
    <source>
        <tissue evidence="12">Pupae without intestine</tissue>
    </source>
</reference>